<name>A0AAV1EFZ5_OLDCO</name>
<evidence type="ECO:0000256" key="1">
    <source>
        <dbReference type="ARBA" id="ARBA00004123"/>
    </source>
</evidence>
<dbReference type="GO" id="GO:0008380">
    <property type="term" value="P:RNA splicing"/>
    <property type="evidence" value="ECO:0007669"/>
    <property type="project" value="UniProtKB-KW"/>
</dbReference>
<organism evidence="9 10">
    <name type="scientific">Oldenlandia corymbosa var. corymbosa</name>
    <dbReference type="NCBI Taxonomy" id="529605"/>
    <lineage>
        <taxon>Eukaryota</taxon>
        <taxon>Viridiplantae</taxon>
        <taxon>Streptophyta</taxon>
        <taxon>Embryophyta</taxon>
        <taxon>Tracheophyta</taxon>
        <taxon>Spermatophyta</taxon>
        <taxon>Magnoliopsida</taxon>
        <taxon>eudicotyledons</taxon>
        <taxon>Gunneridae</taxon>
        <taxon>Pentapetalae</taxon>
        <taxon>asterids</taxon>
        <taxon>lamiids</taxon>
        <taxon>Gentianales</taxon>
        <taxon>Rubiaceae</taxon>
        <taxon>Rubioideae</taxon>
        <taxon>Spermacoceae</taxon>
        <taxon>Hedyotis-Oldenlandia complex</taxon>
        <taxon>Oldenlandia</taxon>
    </lineage>
</organism>
<dbReference type="GO" id="GO:0006397">
    <property type="term" value="P:mRNA processing"/>
    <property type="evidence" value="ECO:0007669"/>
    <property type="project" value="UniProtKB-KW"/>
</dbReference>
<dbReference type="AlphaFoldDB" id="A0AAV1EFZ5"/>
<feature type="domain" description="CWF21" evidence="8">
    <location>
        <begin position="57"/>
        <end position="99"/>
    </location>
</feature>
<protein>
    <submittedName>
        <fullName evidence="9">OLC1v1020065C1</fullName>
    </submittedName>
</protein>
<keyword evidence="10" id="KW-1185">Reference proteome</keyword>
<dbReference type="EMBL" id="OX459126">
    <property type="protein sequence ID" value="CAI9118487.1"/>
    <property type="molecule type" value="Genomic_DNA"/>
</dbReference>
<dbReference type="PANTHER" id="PTHR36562:SF5">
    <property type="entry name" value="SERINE_ARGININE REPETITIVE MATRIX 2"/>
    <property type="match status" value="1"/>
</dbReference>
<feature type="compositionally biased region" description="Low complexity" evidence="7">
    <location>
        <begin position="33"/>
        <end position="42"/>
    </location>
</feature>
<keyword evidence="4" id="KW-0747">Spliceosome</keyword>
<dbReference type="Proteomes" id="UP001161247">
    <property type="component" value="Chromosome 9"/>
</dbReference>
<feature type="region of interest" description="Disordered" evidence="7">
    <location>
        <begin position="1"/>
        <end position="42"/>
    </location>
</feature>
<evidence type="ECO:0000256" key="7">
    <source>
        <dbReference type="SAM" id="MobiDB-lite"/>
    </source>
</evidence>
<evidence type="ECO:0000313" key="9">
    <source>
        <dbReference type="EMBL" id="CAI9118487.1"/>
    </source>
</evidence>
<evidence type="ECO:0000256" key="2">
    <source>
        <dbReference type="ARBA" id="ARBA00005954"/>
    </source>
</evidence>
<feature type="compositionally biased region" description="Polar residues" evidence="7">
    <location>
        <begin position="1"/>
        <end position="24"/>
    </location>
</feature>
<reference evidence="9" key="1">
    <citation type="submission" date="2023-03" db="EMBL/GenBank/DDBJ databases">
        <authorList>
            <person name="Julca I."/>
        </authorList>
    </citation>
    <scope>NUCLEOTIDE SEQUENCE</scope>
</reference>
<dbReference type="Pfam" id="PF08312">
    <property type="entry name" value="cwf21"/>
    <property type="match status" value="1"/>
</dbReference>
<evidence type="ECO:0000256" key="4">
    <source>
        <dbReference type="ARBA" id="ARBA00022728"/>
    </source>
</evidence>
<evidence type="ECO:0000256" key="6">
    <source>
        <dbReference type="ARBA" id="ARBA00023242"/>
    </source>
</evidence>
<evidence type="ECO:0000313" key="10">
    <source>
        <dbReference type="Proteomes" id="UP001161247"/>
    </source>
</evidence>
<keyword evidence="5" id="KW-0508">mRNA splicing</keyword>
<comment type="subcellular location">
    <subcellularLocation>
        <location evidence="1">Nucleus</location>
    </subcellularLocation>
</comment>
<sequence>MYNGIGLQTSRGSGTTGHIQTNKFSVKPKPNRAAAAADPSPSIIDHVTAREPNKEILEHDRQRQIELKLLILEEKLVDHGYSESQVAEMLRDARIKLEAAASTAGEEEASAASVMASK</sequence>
<accession>A0AAV1EFZ5</accession>
<evidence type="ECO:0000256" key="3">
    <source>
        <dbReference type="ARBA" id="ARBA00022664"/>
    </source>
</evidence>
<keyword evidence="3" id="KW-0507">mRNA processing</keyword>
<dbReference type="PANTHER" id="PTHR36562">
    <property type="entry name" value="SERINE/ARGININE REPETITIVE MATRIX 2"/>
    <property type="match status" value="1"/>
</dbReference>
<dbReference type="InterPro" id="IPR013170">
    <property type="entry name" value="mRNA_splic_Cwf21_dom"/>
</dbReference>
<dbReference type="GO" id="GO:0005681">
    <property type="term" value="C:spliceosomal complex"/>
    <property type="evidence" value="ECO:0007669"/>
    <property type="project" value="UniProtKB-KW"/>
</dbReference>
<evidence type="ECO:0000259" key="8">
    <source>
        <dbReference type="Pfam" id="PF08312"/>
    </source>
</evidence>
<keyword evidence="6" id="KW-0539">Nucleus</keyword>
<proteinExistence type="inferred from homology"/>
<comment type="similarity">
    <text evidence="2">Belongs to the CWC21 family.</text>
</comment>
<gene>
    <name evidence="9" type="ORF">OLC1_LOCUS24342</name>
</gene>
<dbReference type="InterPro" id="IPR051372">
    <property type="entry name" value="CWC21"/>
</dbReference>
<evidence type="ECO:0000256" key="5">
    <source>
        <dbReference type="ARBA" id="ARBA00023187"/>
    </source>
</evidence>